<accession>E4MZ01</accession>
<name>E4MZ01_KITSK</name>
<feature type="transmembrane region" description="Helical" evidence="1">
    <location>
        <begin position="83"/>
        <end position="100"/>
    </location>
</feature>
<keyword evidence="1" id="KW-0812">Transmembrane</keyword>
<dbReference type="EMBL" id="AP010968">
    <property type="protein sequence ID" value="BAJ25894.1"/>
    <property type="molecule type" value="Genomic_DNA"/>
</dbReference>
<reference evidence="2 4" key="1">
    <citation type="journal article" date="2010" name="DNA Res.">
        <title>Genome sequence of Kitasatospora setae NBRC 14216T: an evolutionary snapshot of the family Streptomycetaceae.</title>
        <authorList>
            <person name="Ichikawa N."/>
            <person name="Oguchi A."/>
            <person name="Ikeda H."/>
            <person name="Ishikawa J."/>
            <person name="Kitani S."/>
            <person name="Watanabe Y."/>
            <person name="Nakamura S."/>
            <person name="Katano Y."/>
            <person name="Kishi E."/>
            <person name="Sasagawa M."/>
            <person name="Ankai A."/>
            <person name="Fukui S."/>
            <person name="Hashimoto Y."/>
            <person name="Kamata S."/>
            <person name="Otoguro M."/>
            <person name="Tanikawa S."/>
            <person name="Nihira T."/>
            <person name="Horinouchi S."/>
            <person name="Ohnishi Y."/>
            <person name="Hayakawa M."/>
            <person name="Kuzuyama T."/>
            <person name="Arisawa A."/>
            <person name="Nomoto F."/>
            <person name="Miura H."/>
            <person name="Takahashi Y."/>
            <person name="Fujita N."/>
        </authorList>
    </citation>
    <scope>NUCLEOTIDE SEQUENCE [LARGE SCALE GENOMIC DNA]</scope>
    <source>
        <strain evidence="4">ATCC 33774 / DSM 43861 / JCM 3304 / KCC A-0304 / NBRC 14216 / KM-6054</strain>
        <strain evidence="2">KM-6054</strain>
    </source>
</reference>
<dbReference type="HOGENOM" id="CLU_1030230_0_0_11"/>
<feature type="transmembrane region" description="Helical" evidence="1">
    <location>
        <begin position="26"/>
        <end position="46"/>
    </location>
</feature>
<gene>
    <name evidence="2" type="ordered locus">KSE_00420t</name>
    <name evidence="3" type="ordered locus">KSE_76320t</name>
</gene>
<dbReference type="KEGG" id="ksk:KSE_76320t"/>
<evidence type="ECO:0000313" key="3">
    <source>
        <dbReference type="EMBL" id="BAJ33384.1"/>
    </source>
</evidence>
<feature type="transmembrane region" description="Helical" evidence="1">
    <location>
        <begin position="58"/>
        <end position="77"/>
    </location>
</feature>
<protein>
    <recommendedName>
        <fullName evidence="5">Amino acid permease</fullName>
    </recommendedName>
</protein>
<dbReference type="eggNOG" id="COG0531">
    <property type="taxonomic scope" value="Bacteria"/>
</dbReference>
<evidence type="ECO:0000313" key="2">
    <source>
        <dbReference type="EMBL" id="BAJ25894.1"/>
    </source>
</evidence>
<organism evidence="2 4">
    <name type="scientific">Kitasatospora setae (strain ATCC 33774 / DSM 43861 / JCM 3304 / KCC A-0304 / NBRC 14216 / KM-6054)</name>
    <name type="common">Streptomyces setae</name>
    <dbReference type="NCBI Taxonomy" id="452652"/>
    <lineage>
        <taxon>Bacteria</taxon>
        <taxon>Bacillati</taxon>
        <taxon>Actinomycetota</taxon>
        <taxon>Actinomycetes</taxon>
        <taxon>Kitasatosporales</taxon>
        <taxon>Streptomycetaceae</taxon>
        <taxon>Kitasatospora</taxon>
    </lineage>
</organism>
<dbReference type="STRING" id="452652.KSE_00420t"/>
<dbReference type="KEGG" id="ksk:KSE_00420t"/>
<evidence type="ECO:0000313" key="4">
    <source>
        <dbReference type="Proteomes" id="UP000007076"/>
    </source>
</evidence>
<dbReference type="PANTHER" id="PTHR47704">
    <property type="entry name" value="POTASSIUM TRANSPORTER KIMA"/>
    <property type="match status" value="1"/>
</dbReference>
<dbReference type="PANTHER" id="PTHR47704:SF1">
    <property type="entry name" value="POTASSIUM TRANSPORTER KIMA"/>
    <property type="match status" value="1"/>
</dbReference>
<dbReference type="RefSeq" id="WP_014133216.1">
    <property type="nucleotide sequence ID" value="NC_016109.1"/>
</dbReference>
<keyword evidence="4" id="KW-1185">Reference proteome</keyword>
<sequence length="272" mass="29072">MLGLAVLTALLLVVTGAVTERLIPLFALGIFIGFSVSQLGMVRYWYLARPARWRRLAVLNGTGAALTLVATAVLLVLKFTRGAWAVVLVVPLLMLLFARVERYYGAAAGAVGAGRVPPRPVPGRGLVVVPVGELSAVTAHVLARALTLGGDVVAVTVDVPGTAAPALARQWREWDPGVPLETLPGTHHALLEPIVRYVQRATAEGRDVTVLVPRKLTRRHRERLLQGGRPAVLAALLRRRTDAVVSTVPYHLDTAARPRAARPEPPVGTTTP</sequence>
<evidence type="ECO:0008006" key="5">
    <source>
        <dbReference type="Google" id="ProtNLM"/>
    </source>
</evidence>
<proteinExistence type="predicted"/>
<keyword evidence="1" id="KW-0472">Membrane</keyword>
<dbReference type="AlphaFoldDB" id="E4MZ01"/>
<keyword evidence="1" id="KW-1133">Transmembrane helix</keyword>
<dbReference type="EMBL" id="AP010968">
    <property type="protein sequence ID" value="BAJ33384.1"/>
    <property type="molecule type" value="Genomic_DNA"/>
</dbReference>
<evidence type="ECO:0000256" key="1">
    <source>
        <dbReference type="SAM" id="Phobius"/>
    </source>
</evidence>
<dbReference type="PATRIC" id="fig|452652.3.peg.37"/>
<dbReference type="InterPro" id="IPR053153">
    <property type="entry name" value="APC_K+_Transporter"/>
</dbReference>
<dbReference type="Proteomes" id="UP000007076">
    <property type="component" value="Chromosome"/>
</dbReference>